<evidence type="ECO:0000313" key="3">
    <source>
        <dbReference type="Proteomes" id="UP000003963"/>
    </source>
</evidence>
<proteinExistence type="predicted"/>
<dbReference type="HOGENOM" id="CLU_088589_0_0_11"/>
<organism evidence="2 3">
    <name type="scientific">Streptomyces himastatinicus ATCC 53653</name>
    <dbReference type="NCBI Taxonomy" id="457427"/>
    <lineage>
        <taxon>Bacteria</taxon>
        <taxon>Bacillati</taxon>
        <taxon>Actinomycetota</taxon>
        <taxon>Actinomycetes</taxon>
        <taxon>Kitasatosporales</taxon>
        <taxon>Streptomycetaceae</taxon>
        <taxon>Streptomyces</taxon>
        <taxon>Streptomyces violaceusniger group</taxon>
    </lineage>
</organism>
<dbReference type="AlphaFoldDB" id="D9WPT4"/>
<keyword evidence="3" id="KW-1185">Reference proteome</keyword>
<evidence type="ECO:0000256" key="1">
    <source>
        <dbReference type="SAM" id="MobiDB-lite"/>
    </source>
</evidence>
<protein>
    <submittedName>
        <fullName evidence="2">Putative secreted protein</fullName>
    </submittedName>
</protein>
<dbReference type="Proteomes" id="UP000003963">
    <property type="component" value="Unassembled WGS sequence"/>
</dbReference>
<dbReference type="STRING" id="457427.SSOG_03652"/>
<gene>
    <name evidence="2" type="ORF">SSOG_03652</name>
</gene>
<reference evidence="2 3" key="1">
    <citation type="submission" date="2009-02" db="EMBL/GenBank/DDBJ databases">
        <title>Annotation of Streptomyces hygroscopicus strain ATCC 53653.</title>
        <authorList>
            <consortium name="The Broad Institute Genome Sequencing Platform"/>
            <consortium name="Broad Institute Microbial Sequencing Center"/>
            <person name="Fischbach M."/>
            <person name="Godfrey P."/>
            <person name="Ward D."/>
            <person name="Young S."/>
            <person name="Zeng Q."/>
            <person name="Koehrsen M."/>
            <person name="Alvarado L."/>
            <person name="Berlin A.M."/>
            <person name="Bochicchio J."/>
            <person name="Borenstein D."/>
            <person name="Chapman S.B."/>
            <person name="Chen Z."/>
            <person name="Engels R."/>
            <person name="Freedman E."/>
            <person name="Gellesch M."/>
            <person name="Goldberg J."/>
            <person name="Griggs A."/>
            <person name="Gujja S."/>
            <person name="Heilman E.R."/>
            <person name="Heiman D.I."/>
            <person name="Hepburn T.A."/>
            <person name="Howarth C."/>
            <person name="Jen D."/>
            <person name="Larson L."/>
            <person name="Lewis B."/>
            <person name="Mehta T."/>
            <person name="Park D."/>
            <person name="Pearson M."/>
            <person name="Richards J."/>
            <person name="Roberts A."/>
            <person name="Saif S."/>
            <person name="Shea T.D."/>
            <person name="Shenoy N."/>
            <person name="Sisk P."/>
            <person name="Stolte C."/>
            <person name="Sykes S.N."/>
            <person name="Thomson T."/>
            <person name="Walk T."/>
            <person name="White J."/>
            <person name="Yandava C."/>
            <person name="Straight P."/>
            <person name="Clardy J."/>
            <person name="Hung D."/>
            <person name="Kolter R."/>
            <person name="Mekalanos J."/>
            <person name="Walker S."/>
            <person name="Walsh C.T."/>
            <person name="Wieland-Brown L.C."/>
            <person name="Haas B."/>
            <person name="Nusbaum C."/>
            <person name="Birren B."/>
        </authorList>
    </citation>
    <scope>NUCLEOTIDE SEQUENCE [LARGE SCALE GENOMIC DNA]</scope>
    <source>
        <strain evidence="2 3">ATCC 53653</strain>
    </source>
</reference>
<sequence length="183" mass="18914">MWFVMRRGLRFTAVLLVVLVALTGFKSKSRGSRGHSSGGGCSSSSSHQSGSGSGSTSGGYSDSDDSYSGSGGSRYRDNNRYGSTPTSGGTASASPKEPETTVVSCAGRDKGGDPAATVKVRNRTGSSELYVVQMTFLGKSGGEVTRGSGNVRVPAGQTKTVRVPLDDPLEARNVARCEVESVF</sequence>
<evidence type="ECO:0000313" key="2">
    <source>
        <dbReference type="EMBL" id="EFL23938.1"/>
    </source>
</evidence>
<dbReference type="EMBL" id="GG657754">
    <property type="protein sequence ID" value="EFL23938.1"/>
    <property type="molecule type" value="Genomic_DNA"/>
</dbReference>
<feature type="compositionally biased region" description="Low complexity" evidence="1">
    <location>
        <begin position="82"/>
        <end position="95"/>
    </location>
</feature>
<accession>D9WPT4</accession>
<name>D9WPT4_9ACTN</name>
<feature type="region of interest" description="Disordered" evidence="1">
    <location>
        <begin position="27"/>
        <end position="118"/>
    </location>
</feature>